<evidence type="ECO:0000313" key="1">
    <source>
        <dbReference type="EMBL" id="KAA6385089.1"/>
    </source>
</evidence>
<protein>
    <submittedName>
        <fullName evidence="1">Uncharacterized protein</fullName>
    </submittedName>
</protein>
<reference evidence="1 2" key="1">
    <citation type="submission" date="2019-03" db="EMBL/GenBank/DDBJ databases">
        <title>Single cell metagenomics reveals metabolic interactions within the superorganism composed of flagellate Streblomastix strix and complex community of Bacteroidetes bacteria on its surface.</title>
        <authorList>
            <person name="Treitli S.C."/>
            <person name="Kolisko M."/>
            <person name="Husnik F."/>
            <person name="Keeling P."/>
            <person name="Hampl V."/>
        </authorList>
    </citation>
    <scope>NUCLEOTIDE SEQUENCE [LARGE SCALE GENOMIC DNA]</scope>
    <source>
        <strain evidence="1">ST1C</strain>
    </source>
</reference>
<evidence type="ECO:0000313" key="2">
    <source>
        <dbReference type="Proteomes" id="UP000324800"/>
    </source>
</evidence>
<dbReference type="Proteomes" id="UP000324800">
    <property type="component" value="Unassembled WGS sequence"/>
</dbReference>
<organism evidence="1 2">
    <name type="scientific">Streblomastix strix</name>
    <dbReference type="NCBI Taxonomy" id="222440"/>
    <lineage>
        <taxon>Eukaryota</taxon>
        <taxon>Metamonada</taxon>
        <taxon>Preaxostyla</taxon>
        <taxon>Oxymonadida</taxon>
        <taxon>Streblomastigidae</taxon>
        <taxon>Streblomastix</taxon>
    </lineage>
</organism>
<comment type="caution">
    <text evidence="1">The sequence shown here is derived from an EMBL/GenBank/DDBJ whole genome shotgun (WGS) entry which is preliminary data.</text>
</comment>
<sequence length="238" mass="27827">MNPEKCTYKTPLQVTYFILDNVKYWYLNSVYNFKFKCLDLEQLHFIEGDIDSTYWAVSGNIDESYKQRFKYDIMDQQFYNENTKYFFPSIENDLQDEKKILVLAIERDGTKMIALTPKNYYIKINGSTLELKLQLYQFIKALQFVFGCGLYIDLVSLQLSTGQLDLLNDSDPTVISLSICAATKLDPIRKLSQIIKVSTLIFKLKLCLCQVQMFQNDPKPDFVDYFYRSVGLKLVSNQ</sequence>
<dbReference type="AlphaFoldDB" id="A0A5J4VRS8"/>
<accession>A0A5J4VRS8</accession>
<proteinExistence type="predicted"/>
<gene>
    <name evidence="1" type="ORF">EZS28_019384</name>
</gene>
<name>A0A5J4VRS8_9EUKA</name>
<dbReference type="EMBL" id="SNRW01005430">
    <property type="protein sequence ID" value="KAA6385089.1"/>
    <property type="molecule type" value="Genomic_DNA"/>
</dbReference>
<dbReference type="OrthoDB" id="6600300at2759"/>